<dbReference type="Pfam" id="PF02636">
    <property type="entry name" value="Methyltransf_28"/>
    <property type="match status" value="1"/>
</dbReference>
<keyword evidence="2" id="KW-0808">Transferase</keyword>
<name>A0ABW4JXR6_9HYPH</name>
<dbReference type="RefSeq" id="WP_149892769.1">
    <property type="nucleotide sequence ID" value="NZ_JBHUFA010000004.1"/>
</dbReference>
<dbReference type="PANTHER" id="PTHR12049">
    <property type="entry name" value="PROTEIN ARGININE METHYLTRANSFERASE NDUFAF7, MITOCHONDRIAL"/>
    <property type="match status" value="1"/>
</dbReference>
<keyword evidence="1 3" id="KW-0489">Methyltransferase</keyword>
<reference evidence="4" key="1">
    <citation type="journal article" date="2019" name="Int. J. Syst. Evol. Microbiol.">
        <title>The Global Catalogue of Microorganisms (GCM) 10K type strain sequencing project: providing services to taxonomists for standard genome sequencing and annotation.</title>
        <authorList>
            <consortium name="The Broad Institute Genomics Platform"/>
            <consortium name="The Broad Institute Genome Sequencing Center for Infectious Disease"/>
            <person name="Wu L."/>
            <person name="Ma J."/>
        </authorList>
    </citation>
    <scope>NUCLEOTIDE SEQUENCE [LARGE SCALE GENOMIC DNA]</scope>
    <source>
        <strain evidence="4">JCM 3369</strain>
    </source>
</reference>
<proteinExistence type="predicted"/>
<protein>
    <submittedName>
        <fullName evidence="3">Class I SAM-dependent methyltransferase</fullName>
    </submittedName>
</protein>
<dbReference type="GO" id="GO:0032259">
    <property type="term" value="P:methylation"/>
    <property type="evidence" value="ECO:0007669"/>
    <property type="project" value="UniProtKB-KW"/>
</dbReference>
<dbReference type="InterPro" id="IPR029063">
    <property type="entry name" value="SAM-dependent_MTases_sf"/>
</dbReference>
<evidence type="ECO:0000256" key="2">
    <source>
        <dbReference type="ARBA" id="ARBA00022679"/>
    </source>
</evidence>
<evidence type="ECO:0000313" key="4">
    <source>
        <dbReference type="Proteomes" id="UP001597327"/>
    </source>
</evidence>
<dbReference type="SUPFAM" id="SSF53335">
    <property type="entry name" value="S-adenosyl-L-methionine-dependent methyltransferases"/>
    <property type="match status" value="1"/>
</dbReference>
<sequence length="363" mass="38978">MTDTPLARRLKDRIRAQGPITVADYMATCLADPADGYYMTKPPFGREGDFITAPEVSQMFGELIGAFLLSAWESLGRPSPFVLAELGPGRGTLMADILRTARLRPAFLQAARLVMVETSAELRDTQRRTLDDAPLAVTHVDRIEDLPEGPLLVVANEFFDALPIHQFVRTPGGWRERLVGLDGQDRFVFGAGQDALDEALLPPLLRASPPGSILETQPAANAIMQQLGTRIAADGGCALAVDYGYLRSAPGDTLQALQDHAYVDVFECPGDADLTAHVNFEALAQAARAGGAKAHPPLEQGEFLLRLGLLERAGALGTGKSLSEQDEIRDAVERLAAPDQMGSLFKVLAISQTGAALPPFDRA</sequence>
<dbReference type="Gene3D" id="3.40.50.12710">
    <property type="match status" value="1"/>
</dbReference>
<dbReference type="InterPro" id="IPR003788">
    <property type="entry name" value="NDUFAF7"/>
</dbReference>
<dbReference type="PANTHER" id="PTHR12049:SF7">
    <property type="entry name" value="PROTEIN ARGININE METHYLTRANSFERASE NDUFAF7, MITOCHONDRIAL"/>
    <property type="match status" value="1"/>
</dbReference>
<evidence type="ECO:0000256" key="1">
    <source>
        <dbReference type="ARBA" id="ARBA00022603"/>
    </source>
</evidence>
<comment type="caution">
    <text evidence="3">The sequence shown here is derived from an EMBL/GenBank/DDBJ whole genome shotgun (WGS) entry which is preliminary data.</text>
</comment>
<dbReference type="GO" id="GO:0008168">
    <property type="term" value="F:methyltransferase activity"/>
    <property type="evidence" value="ECO:0007669"/>
    <property type="project" value="UniProtKB-KW"/>
</dbReference>
<evidence type="ECO:0000313" key="3">
    <source>
        <dbReference type="EMBL" id="MFD1696341.1"/>
    </source>
</evidence>
<gene>
    <name evidence="3" type="ORF">ACFSC7_12500</name>
</gene>
<keyword evidence="4" id="KW-1185">Reference proteome</keyword>
<organism evidence="3 4">
    <name type="scientific">Roseibium aestuarii</name>
    <dbReference type="NCBI Taxonomy" id="2600299"/>
    <lineage>
        <taxon>Bacteria</taxon>
        <taxon>Pseudomonadati</taxon>
        <taxon>Pseudomonadota</taxon>
        <taxon>Alphaproteobacteria</taxon>
        <taxon>Hyphomicrobiales</taxon>
        <taxon>Stappiaceae</taxon>
        <taxon>Roseibium</taxon>
    </lineage>
</organism>
<dbReference type="EMBL" id="JBHUFA010000004">
    <property type="protein sequence ID" value="MFD1696341.1"/>
    <property type="molecule type" value="Genomic_DNA"/>
</dbReference>
<dbReference type="Proteomes" id="UP001597327">
    <property type="component" value="Unassembled WGS sequence"/>
</dbReference>
<dbReference type="InterPro" id="IPR038375">
    <property type="entry name" value="NDUFAF7_sf"/>
</dbReference>
<accession>A0ABW4JXR6</accession>